<evidence type="ECO:0000256" key="1">
    <source>
        <dbReference type="SAM" id="MobiDB-lite"/>
    </source>
</evidence>
<protein>
    <submittedName>
        <fullName evidence="2">Putative small lipoprotein YifL</fullName>
    </submittedName>
</protein>
<sequence>MRRAMLAAVALVALAGCGSRKELAPPAKEPLPVKPYGAAATPTPQQLLEPRPEARPTRNDELLKESKERPEDPFDIPPKN</sequence>
<dbReference type="AlphaFoldDB" id="A0A840YWL7"/>
<comment type="caution">
    <text evidence="2">The sequence shown here is derived from an EMBL/GenBank/DDBJ whole genome shotgun (WGS) entry which is preliminary data.</text>
</comment>
<evidence type="ECO:0000313" key="2">
    <source>
        <dbReference type="EMBL" id="MBB5718048.1"/>
    </source>
</evidence>
<dbReference type="EMBL" id="JACIJI010000001">
    <property type="protein sequence ID" value="MBB5718048.1"/>
    <property type="molecule type" value="Genomic_DNA"/>
</dbReference>
<keyword evidence="3" id="KW-1185">Reference proteome</keyword>
<evidence type="ECO:0000313" key="3">
    <source>
        <dbReference type="Proteomes" id="UP000554342"/>
    </source>
</evidence>
<dbReference type="Proteomes" id="UP000554342">
    <property type="component" value="Unassembled WGS sequence"/>
</dbReference>
<feature type="region of interest" description="Disordered" evidence="1">
    <location>
        <begin position="21"/>
        <end position="80"/>
    </location>
</feature>
<name>A0A840YWL7_9SPHN</name>
<keyword evidence="2" id="KW-0449">Lipoprotein</keyword>
<organism evidence="2 3">
    <name type="scientific">Stakelama sediminis</name>
    <dbReference type="NCBI Taxonomy" id="463200"/>
    <lineage>
        <taxon>Bacteria</taxon>
        <taxon>Pseudomonadati</taxon>
        <taxon>Pseudomonadota</taxon>
        <taxon>Alphaproteobacteria</taxon>
        <taxon>Sphingomonadales</taxon>
        <taxon>Sphingomonadaceae</taxon>
        <taxon>Stakelama</taxon>
    </lineage>
</organism>
<proteinExistence type="predicted"/>
<accession>A0A840YWL7</accession>
<gene>
    <name evidence="2" type="ORF">FHR23_000955</name>
</gene>
<feature type="compositionally biased region" description="Basic and acidic residues" evidence="1">
    <location>
        <begin position="50"/>
        <end position="72"/>
    </location>
</feature>
<dbReference type="PROSITE" id="PS51257">
    <property type="entry name" value="PROKAR_LIPOPROTEIN"/>
    <property type="match status" value="1"/>
</dbReference>
<reference evidence="2 3" key="1">
    <citation type="submission" date="2020-08" db="EMBL/GenBank/DDBJ databases">
        <title>Genomic Encyclopedia of Type Strains, Phase IV (KMG-IV): sequencing the most valuable type-strain genomes for metagenomic binning, comparative biology and taxonomic classification.</title>
        <authorList>
            <person name="Goeker M."/>
        </authorList>
    </citation>
    <scope>NUCLEOTIDE SEQUENCE [LARGE SCALE GENOMIC DNA]</scope>
    <source>
        <strain evidence="2 3">DSM 27203</strain>
    </source>
</reference>
<dbReference type="RefSeq" id="WP_184002182.1">
    <property type="nucleotide sequence ID" value="NZ_JACIJI010000001.1"/>
</dbReference>